<keyword evidence="2" id="KW-0732">Signal</keyword>
<keyword evidence="3" id="KW-1133">Transmembrane helix</keyword>
<comment type="similarity">
    <text evidence="1">Belongs to the ice-binding protein family.</text>
</comment>
<dbReference type="InterPro" id="IPR021884">
    <property type="entry name" value="Ice-bd_prot"/>
</dbReference>
<gene>
    <name evidence="5" type="ORF">UV42_C0024G0008</name>
</gene>
<evidence type="ECO:0000256" key="2">
    <source>
        <dbReference type="ARBA" id="ARBA00022729"/>
    </source>
</evidence>
<proteinExistence type="inferred from homology"/>
<comment type="caution">
    <text evidence="5">The sequence shown here is derived from an EMBL/GenBank/DDBJ whole genome shotgun (WGS) entry which is preliminary data.</text>
</comment>
<dbReference type="Gene3D" id="2.40.160.150">
    <property type="match status" value="1"/>
</dbReference>
<organism evidence="5 6">
    <name type="scientific">Candidatus Magasanikbacteria bacterium GW2011_GWE2_42_7</name>
    <dbReference type="NCBI Taxonomy" id="1619052"/>
    <lineage>
        <taxon>Bacteria</taxon>
        <taxon>Candidatus Magasanikiibacteriota</taxon>
    </lineage>
</organism>
<keyword evidence="3" id="KW-0472">Membrane</keyword>
<dbReference type="Pfam" id="PF19403">
    <property type="entry name" value="SpaA_2"/>
    <property type="match status" value="3"/>
</dbReference>
<evidence type="ECO:0000259" key="4">
    <source>
        <dbReference type="Pfam" id="PF19403"/>
    </source>
</evidence>
<feature type="transmembrane region" description="Helical" evidence="3">
    <location>
        <begin position="12"/>
        <end position="29"/>
    </location>
</feature>
<accession>A0A0G1DL96</accession>
<evidence type="ECO:0000256" key="3">
    <source>
        <dbReference type="SAM" id="Phobius"/>
    </source>
</evidence>
<name>A0A0G1DL96_9BACT</name>
<feature type="domain" description="SpaA-like prealbumin fold" evidence="4">
    <location>
        <begin position="252"/>
        <end position="328"/>
    </location>
</feature>
<dbReference type="Pfam" id="PF11999">
    <property type="entry name" value="Ice_binding"/>
    <property type="match status" value="1"/>
</dbReference>
<feature type="domain" description="SpaA-like prealbumin fold" evidence="4">
    <location>
        <begin position="434"/>
        <end position="515"/>
    </location>
</feature>
<keyword evidence="3" id="KW-0812">Transmembrane</keyword>
<sequence length="545" mass="55009">MNLYKKSLHKHVIVTVLVFSLIIGFTWLSNVSAVIPPDRTFGITNTYSVYGHAGITNADAGTRVWGNVGDNNVGYAGFTAIQVPDGIINTTTASGTAIENDASSVYDSLMSATQGTPAGVVTSLDLAGTHTVLNGNPITPGVYNVGATTLNGAVELSGAGVYIFRSSASLTIATSGGTMTLSNGATPCNVFWAVPASMTIGTGSHIEGTIIAKTGLISLATGASLVGRAISLVSQVTLDNNQITEPTCTPIPATLHVVKTVINDNGGTATSSDFTLNVTGTNVSTSSFAGSATGVDVTLDAGTYEVAESIVPTGYSQTASADCSGTIAFGETKTCTITNDDITPHLIVKKTVITDNGGTATSSDFTLNVTGTNVATSSFAGSAVGVDVTLDAGTYEVTEPIVPVGYSQTGSGDCSGTIALGETKTCTITNDDIAPQLVVNKLVVNDSGRTKVISDFPLFIDGVSVTSGVASTTVIGLHTVSETADSGYTSSIGGDDCAADGTITLALGDVKTCTIVNDDIAQSSGGGGGSYYAPVPPLIDVCFGE</sequence>
<feature type="domain" description="SpaA-like prealbumin fold" evidence="4">
    <location>
        <begin position="344"/>
        <end position="427"/>
    </location>
</feature>
<dbReference type="InterPro" id="IPR045826">
    <property type="entry name" value="SpaA_PFL_dom_2"/>
</dbReference>
<evidence type="ECO:0000313" key="6">
    <source>
        <dbReference type="Proteomes" id="UP000033867"/>
    </source>
</evidence>
<reference evidence="5 6" key="1">
    <citation type="journal article" date="2015" name="Nature">
        <title>rRNA introns, odd ribosomes, and small enigmatic genomes across a large radiation of phyla.</title>
        <authorList>
            <person name="Brown C.T."/>
            <person name="Hug L.A."/>
            <person name="Thomas B.C."/>
            <person name="Sharon I."/>
            <person name="Castelle C.J."/>
            <person name="Singh A."/>
            <person name="Wilkins M.J."/>
            <person name="Williams K.H."/>
            <person name="Banfield J.F."/>
        </authorList>
    </citation>
    <scope>NUCLEOTIDE SEQUENCE [LARGE SCALE GENOMIC DNA]</scope>
</reference>
<dbReference type="AlphaFoldDB" id="A0A0G1DL96"/>
<protein>
    <recommendedName>
        <fullName evidence="4">SpaA-like prealbumin fold domain-containing protein</fullName>
    </recommendedName>
</protein>
<dbReference type="EMBL" id="LCEK01000024">
    <property type="protein sequence ID" value="KKS71586.1"/>
    <property type="molecule type" value="Genomic_DNA"/>
</dbReference>
<dbReference type="Proteomes" id="UP000033867">
    <property type="component" value="Unassembled WGS sequence"/>
</dbReference>
<evidence type="ECO:0000313" key="5">
    <source>
        <dbReference type="EMBL" id="KKS71586.1"/>
    </source>
</evidence>
<evidence type="ECO:0000256" key="1">
    <source>
        <dbReference type="ARBA" id="ARBA00005445"/>
    </source>
</evidence>